<dbReference type="PANTHER" id="PTHR24186:SF46">
    <property type="entry name" value="PROTEIN ACCELERATED CELL DEATH 6-LIKE"/>
    <property type="match status" value="1"/>
</dbReference>
<evidence type="ECO:0000256" key="7">
    <source>
        <dbReference type="ARBA" id="ARBA00023136"/>
    </source>
</evidence>
<evidence type="ECO:0000256" key="9">
    <source>
        <dbReference type="SAM" id="MobiDB-lite"/>
    </source>
</evidence>
<feature type="transmembrane region" description="Helical" evidence="10">
    <location>
        <begin position="526"/>
        <end position="551"/>
    </location>
</feature>
<dbReference type="PROSITE" id="PS50088">
    <property type="entry name" value="ANK_REPEAT"/>
    <property type="match status" value="2"/>
</dbReference>
<organism evidence="12 13">
    <name type="scientific">Xanthoceras sorbifolium</name>
    <dbReference type="NCBI Taxonomy" id="99658"/>
    <lineage>
        <taxon>Eukaryota</taxon>
        <taxon>Viridiplantae</taxon>
        <taxon>Streptophyta</taxon>
        <taxon>Embryophyta</taxon>
        <taxon>Tracheophyta</taxon>
        <taxon>Spermatophyta</taxon>
        <taxon>Magnoliopsida</taxon>
        <taxon>eudicotyledons</taxon>
        <taxon>Gunneridae</taxon>
        <taxon>Pentapetalae</taxon>
        <taxon>rosids</taxon>
        <taxon>malvids</taxon>
        <taxon>Sapindales</taxon>
        <taxon>Sapindaceae</taxon>
        <taxon>Xanthoceroideae</taxon>
        <taxon>Xanthoceras</taxon>
    </lineage>
</organism>
<dbReference type="InterPro" id="IPR036388">
    <property type="entry name" value="WH-like_DNA-bd_sf"/>
</dbReference>
<dbReference type="PROSITE" id="PS50297">
    <property type="entry name" value="ANK_REP_REGION"/>
    <property type="match status" value="2"/>
</dbReference>
<dbReference type="EMBL" id="JAFEMO010000015">
    <property type="protein sequence ID" value="KAH7544324.1"/>
    <property type="molecule type" value="Genomic_DNA"/>
</dbReference>
<feature type="transmembrane region" description="Helical" evidence="10">
    <location>
        <begin position="488"/>
        <end position="514"/>
    </location>
</feature>
<evidence type="ECO:0000256" key="8">
    <source>
        <dbReference type="PROSITE-ProRule" id="PRU00023"/>
    </source>
</evidence>
<dbReference type="InterPro" id="IPR026961">
    <property type="entry name" value="PGG_dom"/>
</dbReference>
<evidence type="ECO:0000256" key="10">
    <source>
        <dbReference type="SAM" id="Phobius"/>
    </source>
</evidence>
<reference evidence="12 13" key="1">
    <citation type="submission" date="2021-02" db="EMBL/GenBank/DDBJ databases">
        <title>Plant Genome Project.</title>
        <authorList>
            <person name="Zhang R.-G."/>
        </authorList>
    </citation>
    <scope>NUCLEOTIDE SEQUENCE [LARGE SCALE GENOMIC DNA]</scope>
    <source>
        <tissue evidence="12">Leaves</tissue>
    </source>
</reference>
<evidence type="ECO:0000259" key="11">
    <source>
        <dbReference type="Pfam" id="PF13962"/>
    </source>
</evidence>
<evidence type="ECO:0000256" key="2">
    <source>
        <dbReference type="ARBA" id="ARBA00004167"/>
    </source>
</evidence>
<dbReference type="SUPFAM" id="SSF46785">
    <property type="entry name" value="Winged helix' DNA-binding domain"/>
    <property type="match status" value="1"/>
</dbReference>
<dbReference type="Pfam" id="PF13962">
    <property type="entry name" value="PGG"/>
    <property type="match status" value="1"/>
</dbReference>
<dbReference type="InterPro" id="IPR036390">
    <property type="entry name" value="WH_DNA-bd_sf"/>
</dbReference>
<feature type="transmembrane region" description="Helical" evidence="10">
    <location>
        <begin position="611"/>
        <end position="629"/>
    </location>
</feature>
<dbReference type="SMART" id="SM00248">
    <property type="entry name" value="ANK"/>
    <property type="match status" value="9"/>
</dbReference>
<dbReference type="Pfam" id="PF12796">
    <property type="entry name" value="Ank_2"/>
    <property type="match status" value="4"/>
</dbReference>
<dbReference type="Gene3D" id="1.10.10.10">
    <property type="entry name" value="Winged helix-like DNA-binding domain superfamily/Winged helix DNA-binding domain"/>
    <property type="match status" value="1"/>
</dbReference>
<evidence type="ECO:0000256" key="3">
    <source>
        <dbReference type="ARBA" id="ARBA00022692"/>
    </source>
</evidence>
<dbReference type="Proteomes" id="UP000827721">
    <property type="component" value="Unassembled WGS sequence"/>
</dbReference>
<comment type="caution">
    <text evidence="12">The sequence shown here is derived from an EMBL/GenBank/DDBJ whole genome shotgun (WGS) entry which is preliminary data.</text>
</comment>
<feature type="domain" description="PGG" evidence="11">
    <location>
        <begin position="443"/>
        <end position="551"/>
    </location>
</feature>
<feature type="transmembrane region" description="Helical" evidence="10">
    <location>
        <begin position="449"/>
        <end position="467"/>
    </location>
</feature>
<evidence type="ECO:0000313" key="13">
    <source>
        <dbReference type="Proteomes" id="UP000827721"/>
    </source>
</evidence>
<protein>
    <recommendedName>
        <fullName evidence="11">PGG domain-containing protein</fullName>
    </recommendedName>
</protein>
<keyword evidence="4" id="KW-0677">Repeat</keyword>
<evidence type="ECO:0000256" key="5">
    <source>
        <dbReference type="ARBA" id="ARBA00022989"/>
    </source>
</evidence>
<evidence type="ECO:0000313" key="12">
    <source>
        <dbReference type="EMBL" id="KAH7544324.1"/>
    </source>
</evidence>
<feature type="region of interest" description="Disordered" evidence="9">
    <location>
        <begin position="741"/>
        <end position="765"/>
    </location>
</feature>
<dbReference type="SMART" id="SM01128">
    <property type="entry name" value="DDRGK"/>
    <property type="match status" value="1"/>
</dbReference>
<dbReference type="SUPFAM" id="SSF48403">
    <property type="entry name" value="Ankyrin repeat"/>
    <property type="match status" value="2"/>
</dbReference>
<feature type="transmembrane region" description="Helical" evidence="10">
    <location>
        <begin position="558"/>
        <end position="577"/>
    </location>
</feature>
<keyword evidence="3 10" id="KW-0812">Transmembrane</keyword>
<dbReference type="InterPro" id="IPR002110">
    <property type="entry name" value="Ankyrin_rpt"/>
</dbReference>
<feature type="repeat" description="ANK" evidence="8">
    <location>
        <begin position="142"/>
        <end position="164"/>
    </location>
</feature>
<gene>
    <name evidence="12" type="ORF">JRO89_XS15G0149300</name>
</gene>
<dbReference type="Gene3D" id="1.25.40.20">
    <property type="entry name" value="Ankyrin repeat-containing domain"/>
    <property type="match status" value="3"/>
</dbReference>
<dbReference type="PANTHER" id="PTHR24186">
    <property type="entry name" value="PROTEIN PHOSPHATASE 1 REGULATORY SUBUNIT"/>
    <property type="match status" value="1"/>
</dbReference>
<feature type="repeat" description="ANK" evidence="8">
    <location>
        <begin position="277"/>
        <end position="299"/>
    </location>
</feature>
<feature type="transmembrane region" description="Helical" evidence="10">
    <location>
        <begin position="711"/>
        <end position="732"/>
    </location>
</feature>
<keyword evidence="7 10" id="KW-0472">Membrane</keyword>
<evidence type="ECO:0000256" key="1">
    <source>
        <dbReference type="ARBA" id="ARBA00004141"/>
    </source>
</evidence>
<comment type="subcellular location">
    <subcellularLocation>
        <location evidence="1">Membrane</location>
        <topology evidence="1">Multi-pass membrane protein</topology>
    </subcellularLocation>
    <subcellularLocation>
        <location evidence="2">Membrane</location>
        <topology evidence="2">Single-pass membrane protein</topology>
    </subcellularLocation>
</comment>
<name>A0ABQ8H290_9ROSI</name>
<dbReference type="InterPro" id="IPR036770">
    <property type="entry name" value="Ankyrin_rpt-contain_sf"/>
</dbReference>
<keyword evidence="13" id="KW-1185">Reference proteome</keyword>
<keyword evidence="6 8" id="KW-0040">ANK repeat</keyword>
<dbReference type="InterPro" id="IPR019153">
    <property type="entry name" value="DDRGK_dom-contain"/>
</dbReference>
<dbReference type="Pfam" id="PF09756">
    <property type="entry name" value="DDRGK"/>
    <property type="match status" value="1"/>
</dbReference>
<accession>A0ABQ8H290</accession>
<keyword evidence="5 10" id="KW-1133">Transmembrane helix</keyword>
<feature type="compositionally biased region" description="Basic and acidic residues" evidence="9">
    <location>
        <begin position="750"/>
        <end position="765"/>
    </location>
</feature>
<feature type="region of interest" description="Disordered" evidence="9">
    <location>
        <begin position="792"/>
        <end position="828"/>
    </location>
</feature>
<sequence>MQDVNHVIEQIGISLIPTLQLTMDPDLLKAIRRGNRERIKRLAKEKPDLFSKRSPQGNTVLHIAARLGKWSVVYEILELYPTLVDERNNKGETPVHTAAAAGDNYVFNILIQPPKKEKNTETGTVEVTEKGTVEFLMMEDNEGNTPLHIAVRNGHFEVVRNILSIESSLVQKLNDAKKSPLSIAIEASLTGIAHHIINRYNHSLDYTVADLMTLLRTAMLRNDAVMFDMLNKKKELVHEVDEQERNLLHHSAVSGHYGMSELLLKEKFSLVYEKDCHGQTPLHLAAKNGRLNVLKILVNDYPDASEVFDHRQCNILHLAAEFGHAKMVSYLLNLPEIKDFVNSPDVDGNIPLHLAAMHFNSDVVYILSKNKKVNIRATNNNLETALEMAQSSQNPKRAIQKHLTIKALKAAYANRALDPEDILENLRYSTGIDDIEVKDDRGKEMAQTLSVMATLIATFTFTAAFTMPRGYTSDEPNKGMAVLIRRTAFQAFIITDTIAMTSSMAAAVVVFWSFWRSSRESFMDTLPLAIGLTWIGLVSMSIAFVTGLFVVLSHNMSLAIVVCSIGCTFPFIFYVFAPLSPLLSSASLDHGEDNPFAFTLRMVKLFLHQPLKLFALAVYEVVVFLCRVLRCLSRCYLKTLEYGGNFCFDSLFAACSRFGSTVFLEAAVGCSRRATTGGLFSVTCFVPERETARERETVVRATGTRRMRRRLAAGASTSSAGAVAVEVSVVIVNMNVSTETVEGSDDEAVEGEHEEAKLSKKEIKRQEREAQRQFAALTYMIVVKAEVAARESRQSKQDRYAEMRRRKDDEHEARERALEEEAKAQKAREEEAAALEFDKWKGEFSVDAEGTTENEVQDGSQDLLSDFVEYIKKNKCVPLEDLAAEFKLRTQECINRITSLESMGRLSGVMDDRGKYIYISLEEMKAVADYIKHQGRVSISHLASKSNQFIDLESKPQFIEDISGVEEIAVT</sequence>
<evidence type="ECO:0000256" key="4">
    <source>
        <dbReference type="ARBA" id="ARBA00022737"/>
    </source>
</evidence>
<proteinExistence type="predicted"/>
<evidence type="ECO:0000256" key="6">
    <source>
        <dbReference type="ARBA" id="ARBA00023043"/>
    </source>
</evidence>